<dbReference type="FunFam" id="3.30.70.360:FF:000004">
    <property type="entry name" value="Peptidase M20 domain-containing protein 2"/>
    <property type="match status" value="1"/>
</dbReference>
<dbReference type="Pfam" id="PF01546">
    <property type="entry name" value="Peptidase_M20"/>
    <property type="match status" value="1"/>
</dbReference>
<dbReference type="GO" id="GO:0005737">
    <property type="term" value="C:cytoplasm"/>
    <property type="evidence" value="ECO:0007669"/>
    <property type="project" value="TreeGrafter"/>
</dbReference>
<evidence type="ECO:0000259" key="2">
    <source>
        <dbReference type="Pfam" id="PF07687"/>
    </source>
</evidence>
<comment type="caution">
    <text evidence="3">The sequence shown here is derived from an EMBL/GenBank/DDBJ whole genome shotgun (WGS) entry which is preliminary data.</text>
</comment>
<dbReference type="PANTHER" id="PTHR30575">
    <property type="entry name" value="PEPTIDASE M20"/>
    <property type="match status" value="1"/>
</dbReference>
<dbReference type="PANTHER" id="PTHR30575:SF0">
    <property type="entry name" value="XAA-ARG DIPEPTIDASE"/>
    <property type="match status" value="1"/>
</dbReference>
<dbReference type="SUPFAM" id="SSF53187">
    <property type="entry name" value="Zn-dependent exopeptidases"/>
    <property type="match status" value="1"/>
</dbReference>
<proteinExistence type="inferred from homology"/>
<reference evidence="3 4" key="1">
    <citation type="submission" date="2019-03" db="EMBL/GenBank/DDBJ databases">
        <title>Draft genome sequences of novel Actinobacteria.</title>
        <authorList>
            <person name="Sahin N."/>
            <person name="Ay H."/>
            <person name="Saygin H."/>
        </authorList>
    </citation>
    <scope>NUCLEOTIDE SEQUENCE [LARGE SCALE GENOMIC DNA]</scope>
    <source>
        <strain evidence="3 4">7K502</strain>
    </source>
</reference>
<dbReference type="InterPro" id="IPR036264">
    <property type="entry name" value="Bact_exopeptidase_dim_dom"/>
</dbReference>
<dbReference type="NCBIfam" id="TIGR01891">
    <property type="entry name" value="amidohydrolases"/>
    <property type="match status" value="1"/>
</dbReference>
<dbReference type="InterPro" id="IPR017144">
    <property type="entry name" value="Xaa-Arg_dipeptidase"/>
</dbReference>
<evidence type="ECO:0000256" key="1">
    <source>
        <dbReference type="PIRNR" id="PIRNR037226"/>
    </source>
</evidence>
<dbReference type="Gene3D" id="3.40.630.10">
    <property type="entry name" value="Zn peptidases"/>
    <property type="match status" value="1"/>
</dbReference>
<dbReference type="AlphaFoldDB" id="A0A4R4ZC64"/>
<dbReference type="InterPro" id="IPR011650">
    <property type="entry name" value="Peptidase_M20_dimer"/>
</dbReference>
<sequence length="425" mass="44800">MKESHRSPFVSRLAADIEERAVGHQGIEGDITAYRGLVRAEQEAWRERLLRLSHDLHAEPELSFAEHRSVTKVTDVLREAGFTVEPGPADVPTAFTAEYGAGEFTVGICAEYDALPDIGHACGHNIIASAAVGAAIGLAAVADELGVRVKVVGTPAEEHGGGKVLLLERGVFDDVTVAMMVHPAQYDTHPGHFSSQAVSRFAVTYGGRASHAAAAPHLGVNAADAAVVAQVAIGLLRQQITAECRIGLFVREGGTVTNIIPERSVVDCEVRAFDFDEMAALKQRVLACFEAGALATGTTMAVEPTEPDYAELVQEPEMSELFAAHIESLGRELRDTRGTRGGSTDMGNVSKVLPSIHPSIAIIGCEHPPHTHGFAAAAATPAADDAVFDGAVAMALTAVDVAIDPVLRQKFLAEQATRGTAATRV</sequence>
<organism evidence="3 4">
    <name type="scientific">Saccharopolyspora elongata</name>
    <dbReference type="NCBI Taxonomy" id="2530387"/>
    <lineage>
        <taxon>Bacteria</taxon>
        <taxon>Bacillati</taxon>
        <taxon>Actinomycetota</taxon>
        <taxon>Actinomycetes</taxon>
        <taxon>Pseudonocardiales</taxon>
        <taxon>Pseudonocardiaceae</taxon>
        <taxon>Saccharopolyspora</taxon>
    </lineage>
</organism>
<evidence type="ECO:0000313" key="3">
    <source>
        <dbReference type="EMBL" id="TDD55998.1"/>
    </source>
</evidence>
<comment type="similarity">
    <text evidence="1">Belongs to the peptidase M20A family.</text>
</comment>
<dbReference type="PIRSF" id="PIRSF037226">
    <property type="entry name" value="Amidohydrolase_ACY1L2_prd"/>
    <property type="match status" value="1"/>
</dbReference>
<dbReference type="Pfam" id="PF07687">
    <property type="entry name" value="M20_dimer"/>
    <property type="match status" value="1"/>
</dbReference>
<dbReference type="OrthoDB" id="9781032at2"/>
<dbReference type="InterPro" id="IPR052030">
    <property type="entry name" value="Peptidase_M20/M20A_hydrolases"/>
</dbReference>
<dbReference type="Gene3D" id="3.30.70.360">
    <property type="match status" value="1"/>
</dbReference>
<name>A0A4R4ZC64_9PSEU</name>
<dbReference type="Proteomes" id="UP000294947">
    <property type="component" value="Unassembled WGS sequence"/>
</dbReference>
<dbReference type="SUPFAM" id="SSF55031">
    <property type="entry name" value="Bacterial exopeptidase dimerisation domain"/>
    <property type="match status" value="1"/>
</dbReference>
<dbReference type="InterPro" id="IPR002933">
    <property type="entry name" value="Peptidase_M20"/>
</dbReference>
<protein>
    <recommendedName>
        <fullName evidence="1">Peptidase M20 domain-containing protein 2</fullName>
    </recommendedName>
</protein>
<evidence type="ECO:0000313" key="4">
    <source>
        <dbReference type="Proteomes" id="UP000294947"/>
    </source>
</evidence>
<dbReference type="GO" id="GO:0046657">
    <property type="term" value="P:folic acid catabolic process"/>
    <property type="evidence" value="ECO:0007669"/>
    <property type="project" value="TreeGrafter"/>
</dbReference>
<dbReference type="GO" id="GO:0071713">
    <property type="term" value="F:para-aminobenzoyl-glutamate hydrolase activity"/>
    <property type="evidence" value="ECO:0007669"/>
    <property type="project" value="TreeGrafter"/>
</dbReference>
<dbReference type="EMBL" id="SMKW01000002">
    <property type="protein sequence ID" value="TDD55998.1"/>
    <property type="molecule type" value="Genomic_DNA"/>
</dbReference>
<dbReference type="InterPro" id="IPR017439">
    <property type="entry name" value="Amidohydrolase"/>
</dbReference>
<keyword evidence="4" id="KW-1185">Reference proteome</keyword>
<gene>
    <name evidence="3" type="ORF">E1288_02240</name>
</gene>
<accession>A0A4R4ZC64</accession>
<dbReference type="GO" id="GO:0016805">
    <property type="term" value="F:dipeptidase activity"/>
    <property type="evidence" value="ECO:0007669"/>
    <property type="project" value="InterPro"/>
</dbReference>
<feature type="domain" description="Peptidase M20 dimerisation" evidence="2">
    <location>
        <begin position="201"/>
        <end position="292"/>
    </location>
</feature>